<dbReference type="RefSeq" id="WP_377425887.1">
    <property type="nucleotide sequence ID" value="NZ_JBHSPR010000020.1"/>
</dbReference>
<keyword evidence="1" id="KW-0472">Membrane</keyword>
<sequence length="300" mass="33311">MTDLERHYRWLLKAYPRSYREYRADEILEIVLAPADEGHRRPSLRESWALVIGGLRARTGADRLDAQAARHSTLRLCTLALLIYGVTRWAEQPIYWVSVLSSEYAYHIPPWVVVVLTMLAIAVLTTAWGRYKLALGAMVLAVLTSLWGVRPWASTSRAEELWYMSDILLWSLLLPLLTLLPLLRAPRRAVTKPWIWLLLGALAVAALTPNPINDWSGVPTMSLYAFAVLAIIAAPIDARVPIVAFTLLLIPALTRATYHVLCIGNAPVMSISGTPLLILTGLMAATLAASTIASRRQARM</sequence>
<evidence type="ECO:0000313" key="2">
    <source>
        <dbReference type="EMBL" id="MFC6019705.1"/>
    </source>
</evidence>
<dbReference type="Proteomes" id="UP001596203">
    <property type="component" value="Unassembled WGS sequence"/>
</dbReference>
<evidence type="ECO:0000313" key="3">
    <source>
        <dbReference type="Proteomes" id="UP001596203"/>
    </source>
</evidence>
<keyword evidence="3" id="KW-1185">Reference proteome</keyword>
<feature type="transmembrane region" description="Helical" evidence="1">
    <location>
        <begin position="273"/>
        <end position="293"/>
    </location>
</feature>
<feature type="transmembrane region" description="Helical" evidence="1">
    <location>
        <begin position="194"/>
        <end position="212"/>
    </location>
</feature>
<organism evidence="2 3">
    <name type="scientific">Plantactinospora solaniradicis</name>
    <dbReference type="NCBI Taxonomy" id="1723736"/>
    <lineage>
        <taxon>Bacteria</taxon>
        <taxon>Bacillati</taxon>
        <taxon>Actinomycetota</taxon>
        <taxon>Actinomycetes</taxon>
        <taxon>Micromonosporales</taxon>
        <taxon>Micromonosporaceae</taxon>
        <taxon>Plantactinospora</taxon>
    </lineage>
</organism>
<feature type="transmembrane region" description="Helical" evidence="1">
    <location>
        <begin position="243"/>
        <end position="261"/>
    </location>
</feature>
<feature type="transmembrane region" description="Helical" evidence="1">
    <location>
        <begin position="218"/>
        <end position="236"/>
    </location>
</feature>
<evidence type="ECO:0000256" key="1">
    <source>
        <dbReference type="SAM" id="Phobius"/>
    </source>
</evidence>
<keyword evidence="1" id="KW-1133">Transmembrane helix</keyword>
<comment type="caution">
    <text evidence="2">The sequence shown here is derived from an EMBL/GenBank/DDBJ whole genome shotgun (WGS) entry which is preliminary data.</text>
</comment>
<keyword evidence="1" id="KW-0812">Transmembrane</keyword>
<reference evidence="3" key="1">
    <citation type="journal article" date="2019" name="Int. J. Syst. Evol. Microbiol.">
        <title>The Global Catalogue of Microorganisms (GCM) 10K type strain sequencing project: providing services to taxonomists for standard genome sequencing and annotation.</title>
        <authorList>
            <consortium name="The Broad Institute Genomics Platform"/>
            <consortium name="The Broad Institute Genome Sequencing Center for Infectious Disease"/>
            <person name="Wu L."/>
            <person name="Ma J."/>
        </authorList>
    </citation>
    <scope>NUCLEOTIDE SEQUENCE [LARGE SCALE GENOMIC DNA]</scope>
    <source>
        <strain evidence="3">ZS-35-S2</strain>
    </source>
</reference>
<accession>A0ABW1KD37</accession>
<feature type="transmembrane region" description="Helical" evidence="1">
    <location>
        <begin position="73"/>
        <end position="90"/>
    </location>
</feature>
<feature type="transmembrane region" description="Helical" evidence="1">
    <location>
        <begin position="133"/>
        <end position="149"/>
    </location>
</feature>
<name>A0ABW1KD37_9ACTN</name>
<protein>
    <submittedName>
        <fullName evidence="2">Uncharacterized protein</fullName>
    </submittedName>
</protein>
<proteinExistence type="predicted"/>
<feature type="transmembrane region" description="Helical" evidence="1">
    <location>
        <begin position="161"/>
        <end position="182"/>
    </location>
</feature>
<dbReference type="EMBL" id="JBHSPR010000020">
    <property type="protein sequence ID" value="MFC6019705.1"/>
    <property type="molecule type" value="Genomic_DNA"/>
</dbReference>
<gene>
    <name evidence="2" type="ORF">ACFP2T_26295</name>
</gene>
<feature type="transmembrane region" description="Helical" evidence="1">
    <location>
        <begin position="110"/>
        <end position="128"/>
    </location>
</feature>